<organism evidence="2 3">
    <name type="scientific">Candidatus Woesebacteria bacterium RIFCSPHIGHO2_02_FULL_39_13</name>
    <dbReference type="NCBI Taxonomy" id="1802505"/>
    <lineage>
        <taxon>Bacteria</taxon>
        <taxon>Candidatus Woeseibacteriota</taxon>
    </lineage>
</organism>
<dbReference type="InterPro" id="IPR050765">
    <property type="entry name" value="Riboflavin_Biosynth_HTPR"/>
</dbReference>
<dbReference type="STRING" id="1802505.A3D01_05550"/>
<dbReference type="GO" id="GO:0009231">
    <property type="term" value="P:riboflavin biosynthetic process"/>
    <property type="evidence" value="ECO:0007669"/>
    <property type="project" value="InterPro"/>
</dbReference>
<dbReference type="AlphaFoldDB" id="A0A1F7Z5K0"/>
<dbReference type="InterPro" id="IPR002734">
    <property type="entry name" value="RibDG_C"/>
</dbReference>
<dbReference type="PANTHER" id="PTHR38011">
    <property type="entry name" value="DIHYDROFOLATE REDUCTASE FAMILY PROTEIN (AFU_ORTHOLOGUE AFUA_8G06820)"/>
    <property type="match status" value="1"/>
</dbReference>
<dbReference type="Pfam" id="PF01872">
    <property type="entry name" value="RibD_C"/>
    <property type="match status" value="1"/>
</dbReference>
<comment type="caution">
    <text evidence="2">The sequence shown here is derived from an EMBL/GenBank/DDBJ whole genome shotgun (WGS) entry which is preliminary data.</text>
</comment>
<dbReference type="InterPro" id="IPR024072">
    <property type="entry name" value="DHFR-like_dom_sf"/>
</dbReference>
<evidence type="ECO:0000313" key="3">
    <source>
        <dbReference type="Proteomes" id="UP000177169"/>
    </source>
</evidence>
<sequence length="171" mass="19043">MKVILTMAISANGIIATKTGSEDFLSHDNWLQFVRLARKVGCFMWGRKTYEAVIKWEGDYLSDLKSVKKVIISSSELKLKKGFTLAHSPEEALKMLADEGFKEAIITGGSITNSYFAKKGLIDEIILDVNPSIIGEGIPVFAPEDFVLKLDLLNVERVGNGVVEFRYKVQK</sequence>
<reference evidence="2 3" key="1">
    <citation type="journal article" date="2016" name="Nat. Commun.">
        <title>Thousands of microbial genomes shed light on interconnected biogeochemical processes in an aquifer system.</title>
        <authorList>
            <person name="Anantharaman K."/>
            <person name="Brown C.T."/>
            <person name="Hug L.A."/>
            <person name="Sharon I."/>
            <person name="Castelle C.J."/>
            <person name="Probst A.J."/>
            <person name="Thomas B.C."/>
            <person name="Singh A."/>
            <person name="Wilkins M.J."/>
            <person name="Karaoz U."/>
            <person name="Brodie E.L."/>
            <person name="Williams K.H."/>
            <person name="Hubbard S.S."/>
            <person name="Banfield J.F."/>
        </authorList>
    </citation>
    <scope>NUCLEOTIDE SEQUENCE [LARGE SCALE GENOMIC DNA]</scope>
</reference>
<dbReference type="SUPFAM" id="SSF53597">
    <property type="entry name" value="Dihydrofolate reductase-like"/>
    <property type="match status" value="1"/>
</dbReference>
<accession>A0A1F7Z5K0</accession>
<feature type="domain" description="Bacterial bifunctional deaminase-reductase C-terminal" evidence="1">
    <location>
        <begin position="2"/>
        <end position="163"/>
    </location>
</feature>
<gene>
    <name evidence="2" type="ORF">A3D01_05550</name>
</gene>
<dbReference type="EMBL" id="MGGR01000006">
    <property type="protein sequence ID" value="OGM34409.1"/>
    <property type="molecule type" value="Genomic_DNA"/>
</dbReference>
<name>A0A1F7Z5K0_9BACT</name>
<evidence type="ECO:0000313" key="2">
    <source>
        <dbReference type="EMBL" id="OGM34409.1"/>
    </source>
</evidence>
<dbReference type="GO" id="GO:0008703">
    <property type="term" value="F:5-amino-6-(5-phosphoribosylamino)uracil reductase activity"/>
    <property type="evidence" value="ECO:0007669"/>
    <property type="project" value="InterPro"/>
</dbReference>
<dbReference type="Gene3D" id="3.40.430.10">
    <property type="entry name" value="Dihydrofolate Reductase, subunit A"/>
    <property type="match status" value="1"/>
</dbReference>
<protein>
    <recommendedName>
        <fullName evidence="1">Bacterial bifunctional deaminase-reductase C-terminal domain-containing protein</fullName>
    </recommendedName>
</protein>
<proteinExistence type="predicted"/>
<dbReference type="Proteomes" id="UP000177169">
    <property type="component" value="Unassembled WGS sequence"/>
</dbReference>
<evidence type="ECO:0000259" key="1">
    <source>
        <dbReference type="Pfam" id="PF01872"/>
    </source>
</evidence>
<dbReference type="PANTHER" id="PTHR38011:SF11">
    <property type="entry name" value="2,5-DIAMINO-6-RIBOSYLAMINO-4(3H)-PYRIMIDINONE 5'-PHOSPHATE REDUCTASE"/>
    <property type="match status" value="1"/>
</dbReference>